<accession>A0A2P2NA40</accession>
<organism evidence="1">
    <name type="scientific">Rhizophora mucronata</name>
    <name type="common">Asiatic mangrove</name>
    <dbReference type="NCBI Taxonomy" id="61149"/>
    <lineage>
        <taxon>Eukaryota</taxon>
        <taxon>Viridiplantae</taxon>
        <taxon>Streptophyta</taxon>
        <taxon>Embryophyta</taxon>
        <taxon>Tracheophyta</taxon>
        <taxon>Spermatophyta</taxon>
        <taxon>Magnoliopsida</taxon>
        <taxon>eudicotyledons</taxon>
        <taxon>Gunneridae</taxon>
        <taxon>Pentapetalae</taxon>
        <taxon>rosids</taxon>
        <taxon>fabids</taxon>
        <taxon>Malpighiales</taxon>
        <taxon>Rhizophoraceae</taxon>
        <taxon>Rhizophora</taxon>
    </lineage>
</organism>
<proteinExistence type="predicted"/>
<name>A0A2P2NA40_RHIMU</name>
<protein>
    <submittedName>
        <fullName evidence="1">Uncharacterized protein</fullName>
    </submittedName>
</protein>
<reference evidence="1" key="1">
    <citation type="submission" date="2018-02" db="EMBL/GenBank/DDBJ databases">
        <title>Rhizophora mucronata_Transcriptome.</title>
        <authorList>
            <person name="Meera S.P."/>
            <person name="Sreeshan A."/>
            <person name="Augustine A."/>
        </authorList>
    </citation>
    <scope>NUCLEOTIDE SEQUENCE</scope>
    <source>
        <tissue evidence="1">Leaf</tissue>
    </source>
</reference>
<dbReference type="EMBL" id="GGEC01058864">
    <property type="protein sequence ID" value="MBX39348.1"/>
    <property type="molecule type" value="Transcribed_RNA"/>
</dbReference>
<dbReference type="AlphaFoldDB" id="A0A2P2NA40"/>
<evidence type="ECO:0000313" key="1">
    <source>
        <dbReference type="EMBL" id="MBX39348.1"/>
    </source>
</evidence>
<sequence>MQIETGKSQLIKFGILRNRSLPQG</sequence>